<gene>
    <name evidence="1" type="primary">exsH_2</name>
    <name evidence="1" type="ORF">Pla123a_47530</name>
</gene>
<keyword evidence="1" id="KW-0378">Hydrolase</keyword>
<dbReference type="InterPro" id="IPR013320">
    <property type="entry name" value="ConA-like_dom_sf"/>
</dbReference>
<evidence type="ECO:0000313" key="2">
    <source>
        <dbReference type="Proteomes" id="UP000318478"/>
    </source>
</evidence>
<accession>A0A5C5XUP7</accession>
<comment type="caution">
    <text evidence="1">The sequence shown here is derived from an EMBL/GenBank/DDBJ whole genome shotgun (WGS) entry which is preliminary data.</text>
</comment>
<protein>
    <submittedName>
        <fullName evidence="1">Endo-1,3-1,4-beta-glycanase ExsH</fullName>
        <ecNumber evidence="1">3.2.1.-</ecNumber>
    </submittedName>
</protein>
<dbReference type="Gene3D" id="2.60.120.200">
    <property type="match status" value="1"/>
</dbReference>
<evidence type="ECO:0000313" key="1">
    <source>
        <dbReference type="EMBL" id="TWT66229.1"/>
    </source>
</evidence>
<organism evidence="1 2">
    <name type="scientific">Posidoniimonas polymericola</name>
    <dbReference type="NCBI Taxonomy" id="2528002"/>
    <lineage>
        <taxon>Bacteria</taxon>
        <taxon>Pseudomonadati</taxon>
        <taxon>Planctomycetota</taxon>
        <taxon>Planctomycetia</taxon>
        <taxon>Pirellulales</taxon>
        <taxon>Lacipirellulaceae</taxon>
        <taxon>Posidoniimonas</taxon>
    </lineage>
</organism>
<dbReference type="EC" id="3.2.1.-" evidence="1"/>
<sequence>MGNYTGLHRNWPDAPVDLFDNEYHTYGGLITPEHIIFTFDGKELMRAPATPDMLRPMFILVDLALLPKEAGKADGEYKLVVDYITVRQKL</sequence>
<dbReference type="OrthoDB" id="9809583at2"/>
<dbReference type="AlphaFoldDB" id="A0A5C5XUP7"/>
<keyword evidence="1" id="KW-0326">Glycosidase</keyword>
<dbReference type="GO" id="GO:0016798">
    <property type="term" value="F:hydrolase activity, acting on glycosyl bonds"/>
    <property type="evidence" value="ECO:0007669"/>
    <property type="project" value="UniProtKB-KW"/>
</dbReference>
<keyword evidence="2" id="KW-1185">Reference proteome</keyword>
<dbReference type="SUPFAM" id="SSF49899">
    <property type="entry name" value="Concanavalin A-like lectins/glucanases"/>
    <property type="match status" value="1"/>
</dbReference>
<reference evidence="1 2" key="1">
    <citation type="submission" date="2019-02" db="EMBL/GenBank/DDBJ databases">
        <title>Deep-cultivation of Planctomycetes and their phenomic and genomic characterization uncovers novel biology.</title>
        <authorList>
            <person name="Wiegand S."/>
            <person name="Jogler M."/>
            <person name="Boedeker C."/>
            <person name="Pinto D."/>
            <person name="Vollmers J."/>
            <person name="Rivas-Marin E."/>
            <person name="Kohn T."/>
            <person name="Peeters S.H."/>
            <person name="Heuer A."/>
            <person name="Rast P."/>
            <person name="Oberbeckmann S."/>
            <person name="Bunk B."/>
            <person name="Jeske O."/>
            <person name="Meyerdierks A."/>
            <person name="Storesund J.E."/>
            <person name="Kallscheuer N."/>
            <person name="Luecker S."/>
            <person name="Lage O.M."/>
            <person name="Pohl T."/>
            <person name="Merkel B.J."/>
            <person name="Hornburger P."/>
            <person name="Mueller R.-W."/>
            <person name="Bruemmer F."/>
            <person name="Labrenz M."/>
            <person name="Spormann A.M."/>
            <person name="Op Den Camp H."/>
            <person name="Overmann J."/>
            <person name="Amann R."/>
            <person name="Jetten M.S.M."/>
            <person name="Mascher T."/>
            <person name="Medema M.H."/>
            <person name="Devos D.P."/>
            <person name="Kaster A.-K."/>
            <person name="Ovreas L."/>
            <person name="Rohde M."/>
            <person name="Galperin M.Y."/>
            <person name="Jogler C."/>
        </authorList>
    </citation>
    <scope>NUCLEOTIDE SEQUENCE [LARGE SCALE GENOMIC DNA]</scope>
    <source>
        <strain evidence="1 2">Pla123a</strain>
    </source>
</reference>
<dbReference type="Proteomes" id="UP000318478">
    <property type="component" value="Unassembled WGS sequence"/>
</dbReference>
<name>A0A5C5XUP7_9BACT</name>
<dbReference type="RefSeq" id="WP_146591629.1">
    <property type="nucleotide sequence ID" value="NZ_SJPO01000017.1"/>
</dbReference>
<proteinExistence type="predicted"/>
<dbReference type="EMBL" id="SJPO01000017">
    <property type="protein sequence ID" value="TWT66229.1"/>
    <property type="molecule type" value="Genomic_DNA"/>
</dbReference>